<keyword evidence="2" id="KW-0812">Transmembrane</keyword>
<protein>
    <submittedName>
        <fullName evidence="3">HlyD family secretion protein</fullName>
    </submittedName>
</protein>
<proteinExistence type="predicted"/>
<feature type="region of interest" description="Disordered" evidence="1">
    <location>
        <begin position="1"/>
        <end position="33"/>
    </location>
</feature>
<evidence type="ECO:0000256" key="1">
    <source>
        <dbReference type="SAM" id="MobiDB-lite"/>
    </source>
</evidence>
<feature type="compositionally biased region" description="Low complexity" evidence="1">
    <location>
        <begin position="22"/>
        <end position="33"/>
    </location>
</feature>
<dbReference type="SUPFAM" id="SSF111369">
    <property type="entry name" value="HlyD-like secretion proteins"/>
    <property type="match status" value="1"/>
</dbReference>
<accession>A0ABU0F9G4</accession>
<keyword evidence="2" id="KW-1133">Transmembrane helix</keyword>
<dbReference type="Gene3D" id="1.10.287.470">
    <property type="entry name" value="Helix hairpin bin"/>
    <property type="match status" value="1"/>
</dbReference>
<name>A0ABU0F9G4_9HYPH</name>
<organism evidence="3 4">
    <name type="scientific">Labrys monachus</name>
    <dbReference type="NCBI Taxonomy" id="217067"/>
    <lineage>
        <taxon>Bacteria</taxon>
        <taxon>Pseudomonadati</taxon>
        <taxon>Pseudomonadota</taxon>
        <taxon>Alphaproteobacteria</taxon>
        <taxon>Hyphomicrobiales</taxon>
        <taxon>Xanthobacteraceae</taxon>
        <taxon>Labrys</taxon>
    </lineage>
</organism>
<feature type="compositionally biased region" description="Polar residues" evidence="1">
    <location>
        <begin position="1"/>
        <end position="14"/>
    </location>
</feature>
<sequence>MSNDATSSPITPTSPDAAGLQTPAGGTAPVPASVPVPVVREETPPLRRWLNWRFWSLAGLVVIAVAGGGLYWWHARQNVLPAGIVTSNGRVEAEEIDIETKFAGRVAETLVDEGDTVAAGQVLARMDTRDLQASLDKAKATMHQARHSLDEAHADVVQQQTQVTLAQQEFDRTNTLVGRGYATHETLDQRRQALAAAAAGLTAANARAGAADQSLAAASHDVSLYGINIADNTLVSPRDGRIQYRISNVGEVLGVGGKVFTLLDTSDVYMDVYLPTADAGKARVGSDARIVLDAYPSFAVPAHVSFIATQAQFTPKAVETKSERDKLMFRVKVRVDSSFLKAHAGEVRTGLPGVAYVKVDAGTPWPASLQGPAAP</sequence>
<keyword evidence="4" id="KW-1185">Reference proteome</keyword>
<keyword evidence="2" id="KW-0472">Membrane</keyword>
<feature type="transmembrane region" description="Helical" evidence="2">
    <location>
        <begin position="54"/>
        <end position="73"/>
    </location>
</feature>
<evidence type="ECO:0000313" key="4">
    <source>
        <dbReference type="Proteomes" id="UP001237448"/>
    </source>
</evidence>
<dbReference type="PANTHER" id="PTHR30438:SF2">
    <property type="entry name" value="MEMBRANE PROTEIN"/>
    <property type="match status" value="1"/>
</dbReference>
<dbReference type="Gene3D" id="2.40.50.100">
    <property type="match status" value="1"/>
</dbReference>
<dbReference type="RefSeq" id="WP_370879841.1">
    <property type="nucleotide sequence ID" value="NZ_JAUSVK010000001.1"/>
</dbReference>
<dbReference type="EMBL" id="JAUSVK010000001">
    <property type="protein sequence ID" value="MDQ0391066.1"/>
    <property type="molecule type" value="Genomic_DNA"/>
</dbReference>
<dbReference type="Proteomes" id="UP001237448">
    <property type="component" value="Unassembled WGS sequence"/>
</dbReference>
<dbReference type="PANTHER" id="PTHR30438">
    <property type="entry name" value="36 KDA ANTIGEN-RELATED"/>
    <property type="match status" value="1"/>
</dbReference>
<evidence type="ECO:0000256" key="2">
    <source>
        <dbReference type="SAM" id="Phobius"/>
    </source>
</evidence>
<reference evidence="3 4" key="1">
    <citation type="submission" date="2023-07" db="EMBL/GenBank/DDBJ databases">
        <title>Genomic Encyclopedia of Type Strains, Phase IV (KMG-IV): sequencing the most valuable type-strain genomes for metagenomic binning, comparative biology and taxonomic classification.</title>
        <authorList>
            <person name="Goeker M."/>
        </authorList>
    </citation>
    <scope>NUCLEOTIDE SEQUENCE [LARGE SCALE GENOMIC DNA]</scope>
    <source>
        <strain evidence="3 4">DSM 5896</strain>
    </source>
</reference>
<gene>
    <name evidence="3" type="ORF">J3R73_000858</name>
</gene>
<comment type="caution">
    <text evidence="3">The sequence shown here is derived from an EMBL/GenBank/DDBJ whole genome shotgun (WGS) entry which is preliminary data.</text>
</comment>
<evidence type="ECO:0000313" key="3">
    <source>
        <dbReference type="EMBL" id="MDQ0391066.1"/>
    </source>
</evidence>
<dbReference type="Gene3D" id="2.40.30.170">
    <property type="match status" value="1"/>
</dbReference>